<keyword evidence="5" id="KW-1185">Reference proteome</keyword>
<feature type="domain" description="Disease resistance N-terminal" evidence="4">
    <location>
        <begin position="7"/>
        <end position="95"/>
    </location>
</feature>
<name>A0A6P6AHD9_DURZI</name>
<dbReference type="GO" id="GO:0000166">
    <property type="term" value="F:nucleotide binding"/>
    <property type="evidence" value="ECO:0007669"/>
    <property type="project" value="UniProtKB-KW"/>
</dbReference>
<keyword evidence="2" id="KW-0547">Nucleotide-binding</keyword>
<dbReference type="InterPro" id="IPR041118">
    <property type="entry name" value="Rx_N"/>
</dbReference>
<sequence length="184" mass="21043">MSVVEAALSVFFEGLFSKLASSEFLNFVTEKEVCEELKKLEKTLRNIHAVLDDAEKDRHVKSWLVQLQDLAYDADDILDEFATEALRLKLKREHQDHSASKVQKLVHTCVTRFSSHLSFNKEMMSKIKEITARFQNLEAQKSVLALTKSGGGRPKRASEWRSTTCLVNETQICGRKKTRKQSLN</sequence>
<evidence type="ECO:0000259" key="4">
    <source>
        <dbReference type="Pfam" id="PF18052"/>
    </source>
</evidence>
<evidence type="ECO:0000256" key="3">
    <source>
        <dbReference type="ARBA" id="ARBA00022821"/>
    </source>
</evidence>
<protein>
    <submittedName>
        <fullName evidence="6">Disease resistance protein RGA3</fullName>
    </submittedName>
</protein>
<proteinExistence type="predicted"/>
<keyword evidence="3" id="KW-0611">Plant defense</keyword>
<accession>A0A6P6AHD9</accession>
<dbReference type="Gene3D" id="1.20.5.4130">
    <property type="match status" value="1"/>
</dbReference>
<organism evidence="5 6">
    <name type="scientific">Durio zibethinus</name>
    <name type="common">Durian</name>
    <dbReference type="NCBI Taxonomy" id="66656"/>
    <lineage>
        <taxon>Eukaryota</taxon>
        <taxon>Viridiplantae</taxon>
        <taxon>Streptophyta</taxon>
        <taxon>Embryophyta</taxon>
        <taxon>Tracheophyta</taxon>
        <taxon>Spermatophyta</taxon>
        <taxon>Magnoliopsida</taxon>
        <taxon>eudicotyledons</taxon>
        <taxon>Gunneridae</taxon>
        <taxon>Pentapetalae</taxon>
        <taxon>rosids</taxon>
        <taxon>malvids</taxon>
        <taxon>Malvales</taxon>
        <taxon>Malvaceae</taxon>
        <taxon>Helicteroideae</taxon>
        <taxon>Durio</taxon>
    </lineage>
</organism>
<gene>
    <name evidence="6" type="primary">LOC111309406</name>
</gene>
<evidence type="ECO:0000313" key="6">
    <source>
        <dbReference type="RefSeq" id="XP_022764208.1"/>
    </source>
</evidence>
<evidence type="ECO:0000256" key="2">
    <source>
        <dbReference type="ARBA" id="ARBA00022741"/>
    </source>
</evidence>
<dbReference type="Proteomes" id="UP000515121">
    <property type="component" value="Unplaced"/>
</dbReference>
<dbReference type="RefSeq" id="XP_022764208.1">
    <property type="nucleotide sequence ID" value="XM_022908473.1"/>
</dbReference>
<dbReference type="GeneID" id="111309406"/>
<evidence type="ECO:0000313" key="5">
    <source>
        <dbReference type="Proteomes" id="UP000515121"/>
    </source>
</evidence>
<reference evidence="6" key="1">
    <citation type="submission" date="2025-08" db="UniProtKB">
        <authorList>
            <consortium name="RefSeq"/>
        </authorList>
    </citation>
    <scope>IDENTIFICATION</scope>
    <source>
        <tissue evidence="6">Fruit stalk</tissue>
    </source>
</reference>
<keyword evidence="1" id="KW-0677">Repeat</keyword>
<dbReference type="AlphaFoldDB" id="A0A6P6AHD9"/>
<dbReference type="Pfam" id="PF18052">
    <property type="entry name" value="Rx_N"/>
    <property type="match status" value="1"/>
</dbReference>
<dbReference type="KEGG" id="dzi:111309406"/>
<dbReference type="OrthoDB" id="688937at2759"/>
<evidence type="ECO:0000256" key="1">
    <source>
        <dbReference type="ARBA" id="ARBA00022737"/>
    </source>
</evidence>
<dbReference type="GO" id="GO:0006952">
    <property type="term" value="P:defense response"/>
    <property type="evidence" value="ECO:0007669"/>
    <property type="project" value="UniProtKB-KW"/>
</dbReference>